<feature type="transmembrane region" description="Helical" evidence="2">
    <location>
        <begin position="299"/>
        <end position="317"/>
    </location>
</feature>
<feature type="transmembrane region" description="Helical" evidence="2">
    <location>
        <begin position="235"/>
        <end position="255"/>
    </location>
</feature>
<feature type="region of interest" description="Disordered" evidence="1">
    <location>
        <begin position="358"/>
        <end position="383"/>
    </location>
</feature>
<evidence type="ECO:0000256" key="1">
    <source>
        <dbReference type="SAM" id="MobiDB-lite"/>
    </source>
</evidence>
<evidence type="ECO:0000259" key="3">
    <source>
        <dbReference type="Pfam" id="PF01757"/>
    </source>
</evidence>
<reference evidence="4 5" key="1">
    <citation type="submission" date="2019-02" db="EMBL/GenBank/DDBJ databases">
        <title>Dyella amyloliquefaciens sp. nov., isolated from forest soil.</title>
        <authorList>
            <person name="Gao Z.-H."/>
            <person name="Qiu L.-H."/>
        </authorList>
    </citation>
    <scope>NUCLEOTIDE SEQUENCE [LARGE SCALE GENOMIC DNA]</scope>
    <source>
        <strain evidence="4 5">KACC 12747</strain>
    </source>
</reference>
<keyword evidence="4" id="KW-0012">Acyltransferase</keyword>
<gene>
    <name evidence="4" type="ORF">EZM97_22240</name>
</gene>
<keyword evidence="2" id="KW-0812">Transmembrane</keyword>
<feature type="domain" description="Acyltransferase 3" evidence="3">
    <location>
        <begin position="8"/>
        <end position="339"/>
    </location>
</feature>
<dbReference type="PANTHER" id="PTHR23028">
    <property type="entry name" value="ACETYLTRANSFERASE"/>
    <property type="match status" value="1"/>
</dbReference>
<feature type="transmembrane region" description="Helical" evidence="2">
    <location>
        <begin position="45"/>
        <end position="64"/>
    </location>
</feature>
<feature type="transmembrane region" description="Helical" evidence="2">
    <location>
        <begin position="149"/>
        <end position="168"/>
    </location>
</feature>
<dbReference type="InterPro" id="IPR002656">
    <property type="entry name" value="Acyl_transf_3_dom"/>
</dbReference>
<dbReference type="RefSeq" id="WP_131410900.1">
    <property type="nucleotide sequence ID" value="NZ_SJTG01000003.1"/>
</dbReference>
<dbReference type="InterPro" id="IPR050879">
    <property type="entry name" value="Acyltransferase_3"/>
</dbReference>
<evidence type="ECO:0000313" key="5">
    <source>
        <dbReference type="Proteomes" id="UP000291822"/>
    </source>
</evidence>
<feature type="transmembrane region" description="Helical" evidence="2">
    <location>
        <begin position="175"/>
        <end position="194"/>
    </location>
</feature>
<feature type="transmembrane region" description="Helical" evidence="2">
    <location>
        <begin position="206"/>
        <end position="223"/>
    </location>
</feature>
<feature type="transmembrane region" description="Helical" evidence="2">
    <location>
        <begin position="323"/>
        <end position="342"/>
    </location>
</feature>
<keyword evidence="4" id="KW-0808">Transferase</keyword>
<dbReference type="GO" id="GO:0016747">
    <property type="term" value="F:acyltransferase activity, transferring groups other than amino-acyl groups"/>
    <property type="evidence" value="ECO:0007669"/>
    <property type="project" value="InterPro"/>
</dbReference>
<dbReference type="PANTHER" id="PTHR23028:SF131">
    <property type="entry name" value="BLR2367 PROTEIN"/>
    <property type="match status" value="1"/>
</dbReference>
<proteinExistence type="predicted"/>
<keyword evidence="2" id="KW-0472">Membrane</keyword>
<feature type="transmembrane region" description="Helical" evidence="2">
    <location>
        <begin position="267"/>
        <end position="287"/>
    </location>
</feature>
<dbReference type="GO" id="GO:0016020">
    <property type="term" value="C:membrane"/>
    <property type="evidence" value="ECO:0007669"/>
    <property type="project" value="TreeGrafter"/>
</dbReference>
<protein>
    <submittedName>
        <fullName evidence="4">Acyltransferase</fullName>
    </submittedName>
</protein>
<feature type="transmembrane region" description="Helical" evidence="2">
    <location>
        <begin position="84"/>
        <end position="105"/>
    </location>
</feature>
<dbReference type="GO" id="GO:0000271">
    <property type="term" value="P:polysaccharide biosynthetic process"/>
    <property type="evidence" value="ECO:0007669"/>
    <property type="project" value="TreeGrafter"/>
</dbReference>
<accession>A0A4R0YS35</accession>
<evidence type="ECO:0000313" key="4">
    <source>
        <dbReference type="EMBL" id="TCI08964.1"/>
    </source>
</evidence>
<dbReference type="AlphaFoldDB" id="A0A4R0YS35"/>
<name>A0A4R0YS35_9GAMM</name>
<organism evidence="4 5">
    <name type="scientific">Dyella soli</name>
    <dbReference type="NCBI Taxonomy" id="522319"/>
    <lineage>
        <taxon>Bacteria</taxon>
        <taxon>Pseudomonadati</taxon>
        <taxon>Pseudomonadota</taxon>
        <taxon>Gammaproteobacteria</taxon>
        <taxon>Lysobacterales</taxon>
        <taxon>Rhodanobacteraceae</taxon>
        <taxon>Dyella</taxon>
    </lineage>
</organism>
<dbReference type="Pfam" id="PF01757">
    <property type="entry name" value="Acyl_transf_3"/>
    <property type="match status" value="1"/>
</dbReference>
<keyword evidence="5" id="KW-1185">Reference proteome</keyword>
<evidence type="ECO:0000256" key="2">
    <source>
        <dbReference type="SAM" id="Phobius"/>
    </source>
</evidence>
<keyword evidence="2" id="KW-1133">Transmembrane helix</keyword>
<dbReference type="Proteomes" id="UP000291822">
    <property type="component" value="Unassembled WGS sequence"/>
</dbReference>
<comment type="caution">
    <text evidence="4">The sequence shown here is derived from an EMBL/GenBank/DDBJ whole genome shotgun (WGS) entry which is preliminary data.</text>
</comment>
<dbReference type="EMBL" id="SJTG01000003">
    <property type="protein sequence ID" value="TCI08964.1"/>
    <property type="molecule type" value="Genomic_DNA"/>
</dbReference>
<sequence>MKAPIKINNFDLIRLLAACQVVAHHAIDHLDLDRSALPVALLAQLIRYFPGVPVFFFVSGFLISKSYESSASVFDYARNRVLRIYPALIVCTLLAVGAVFALDYLPRADAPLHGVLTWMVAQMTIVQFYNPGFMRDFGVGVLNGSLWTITVELQFYVVTPMVYALCGLRHRRGTLMLMLLTLALLVPNLAYWHADPEHHPATTLKLFGVTFLPWYYMFLLGVLAQRHFHLLHGWLSGRAIPLGVAYVLATMLATHQLGWNASNDIHPVLYVLLAAFVFSLAYTAPTWADRLLRRQDISYGIYIYHMPCINVLLYLGLKGQTMALAFTFAAAVLIAMLSWIAIERPCLQMKRGGLEHSPLPGARPVTPDTPDTPTTLPVSEETR</sequence>
<feature type="compositionally biased region" description="Low complexity" evidence="1">
    <location>
        <begin position="364"/>
        <end position="383"/>
    </location>
</feature>